<evidence type="ECO:0000256" key="3">
    <source>
        <dbReference type="ARBA" id="ARBA00022730"/>
    </source>
</evidence>
<evidence type="ECO:0000256" key="2">
    <source>
        <dbReference type="ARBA" id="ARBA00022517"/>
    </source>
</evidence>
<evidence type="ECO:0000313" key="6">
    <source>
        <dbReference type="EMBL" id="TVO70545.1"/>
    </source>
</evidence>
<protein>
    <recommendedName>
        <fullName evidence="5">Dual-action ribosomal maturation protein DarP</fullName>
    </recommendedName>
    <alternativeName>
        <fullName evidence="5">Large ribosomal subunit assembly factor DarP</fullName>
    </alternativeName>
</protein>
<dbReference type="RefSeq" id="WP_144360259.1">
    <property type="nucleotide sequence ID" value="NZ_VMNH01000024.1"/>
</dbReference>
<evidence type="ECO:0000256" key="1">
    <source>
        <dbReference type="ARBA" id="ARBA00022490"/>
    </source>
</evidence>
<dbReference type="HAMAP" id="MF_00765">
    <property type="entry name" value="DarP"/>
    <property type="match status" value="1"/>
</dbReference>
<evidence type="ECO:0000256" key="4">
    <source>
        <dbReference type="ARBA" id="ARBA00022884"/>
    </source>
</evidence>
<dbReference type="EMBL" id="VMNH01000024">
    <property type="protein sequence ID" value="TVO70545.1"/>
    <property type="molecule type" value="Genomic_DNA"/>
</dbReference>
<accession>A0A557RZF5</accession>
<dbReference type="SUPFAM" id="SSF158710">
    <property type="entry name" value="PSPTO4464-like"/>
    <property type="match status" value="1"/>
</dbReference>
<dbReference type="Pfam" id="PF04751">
    <property type="entry name" value="DarP"/>
    <property type="match status" value="1"/>
</dbReference>
<name>A0A557RZF5_9GAMM</name>
<organism evidence="6 7">
    <name type="scientific">Sedimenticola selenatireducens</name>
    <dbReference type="NCBI Taxonomy" id="191960"/>
    <lineage>
        <taxon>Bacteria</taxon>
        <taxon>Pseudomonadati</taxon>
        <taxon>Pseudomonadota</taxon>
        <taxon>Gammaproteobacteria</taxon>
        <taxon>Chromatiales</taxon>
        <taxon>Sedimenticolaceae</taxon>
        <taxon>Sedimenticola</taxon>
    </lineage>
</organism>
<keyword evidence="4 5" id="KW-0694">RNA-binding</keyword>
<reference evidence="6 7" key="1">
    <citation type="submission" date="2019-07" db="EMBL/GenBank/DDBJ databases">
        <title>The pathways for chlorine oxyanion respiration interact through the shared metabolite chlorate.</title>
        <authorList>
            <person name="Barnum T.P."/>
            <person name="Cheng Y."/>
            <person name="Hill K.A."/>
            <person name="Lucas L.N."/>
            <person name="Carlson H.K."/>
            <person name="Coates J.D."/>
        </authorList>
    </citation>
    <scope>NUCLEOTIDE SEQUENCE [LARGE SCALE GENOMIC DNA]</scope>
    <source>
        <strain evidence="6 7">BK-1</strain>
    </source>
</reference>
<keyword evidence="1 5" id="KW-0963">Cytoplasm</keyword>
<keyword evidence="7" id="KW-1185">Reference proteome</keyword>
<keyword evidence="2 5" id="KW-0690">Ribosome biogenesis</keyword>
<dbReference type="NCBIfam" id="NF003593">
    <property type="entry name" value="PRK05255.1-1"/>
    <property type="match status" value="1"/>
</dbReference>
<gene>
    <name evidence="5" type="primary">darP</name>
    <name evidence="6" type="ORF">FHP88_16800</name>
</gene>
<evidence type="ECO:0000313" key="7">
    <source>
        <dbReference type="Proteomes" id="UP000316649"/>
    </source>
</evidence>
<sequence length="172" mass="20737">MSDEIEEYEYEDDEQLISRSEIKRQMHALQTLAGRLAELKPAQWDQFNFSESMREALQETLRIKSHNALQRHTKRLAKLLSKEDTEQVELLFSRMDDRDLQDTQRFHRIEQWRDRLLNGDDKTLSDLLDICPKADRQHLRQLIRTGKKEREQDKAPSAQRKLFRYLRELDLE</sequence>
<dbReference type="InterPro" id="IPR006839">
    <property type="entry name" value="DarP"/>
</dbReference>
<dbReference type="GO" id="GO:0019843">
    <property type="term" value="F:rRNA binding"/>
    <property type="evidence" value="ECO:0007669"/>
    <property type="project" value="UniProtKB-UniRule"/>
</dbReference>
<dbReference type="GO" id="GO:0043022">
    <property type="term" value="F:ribosome binding"/>
    <property type="evidence" value="ECO:0007669"/>
    <property type="project" value="UniProtKB-UniRule"/>
</dbReference>
<dbReference type="AlphaFoldDB" id="A0A557RZF5"/>
<dbReference type="PANTHER" id="PTHR38101:SF1">
    <property type="entry name" value="UPF0307 PROTEIN YJGA"/>
    <property type="match status" value="1"/>
</dbReference>
<comment type="similarity">
    <text evidence="5">Belongs to the DarP family.</text>
</comment>
<keyword evidence="3 5" id="KW-0699">rRNA-binding</keyword>
<dbReference type="InterPro" id="IPR023153">
    <property type="entry name" value="DarP_sf"/>
</dbReference>
<proteinExistence type="inferred from homology"/>
<comment type="subcellular location">
    <subcellularLocation>
        <location evidence="5">Cytoplasm</location>
    </subcellularLocation>
    <text evidence="5">Associates with late stage pre-50S ribosomal subunits.</text>
</comment>
<comment type="caution">
    <text evidence="6">The sequence shown here is derived from an EMBL/GenBank/DDBJ whole genome shotgun (WGS) entry which is preliminary data.</text>
</comment>
<dbReference type="GO" id="GO:1902626">
    <property type="term" value="P:assembly of large subunit precursor of preribosome"/>
    <property type="evidence" value="ECO:0007669"/>
    <property type="project" value="UniProtKB-UniRule"/>
</dbReference>
<dbReference type="GO" id="GO:0005829">
    <property type="term" value="C:cytosol"/>
    <property type="evidence" value="ECO:0007669"/>
    <property type="project" value="TreeGrafter"/>
</dbReference>
<dbReference type="CDD" id="cd16331">
    <property type="entry name" value="YjgA-like"/>
    <property type="match status" value="1"/>
</dbReference>
<evidence type="ECO:0000256" key="5">
    <source>
        <dbReference type="HAMAP-Rule" id="MF_00765"/>
    </source>
</evidence>
<dbReference type="OrthoDB" id="5293604at2"/>
<dbReference type="PIRSF" id="PIRSF016183">
    <property type="entry name" value="UCP016183"/>
    <property type="match status" value="1"/>
</dbReference>
<dbReference type="Proteomes" id="UP000316649">
    <property type="component" value="Unassembled WGS sequence"/>
</dbReference>
<dbReference type="PANTHER" id="PTHR38101">
    <property type="entry name" value="UPF0307 PROTEIN YJGA"/>
    <property type="match status" value="1"/>
</dbReference>
<dbReference type="Gene3D" id="1.10.60.30">
    <property type="entry name" value="PSPTO4464-like domains"/>
    <property type="match status" value="2"/>
</dbReference>
<comment type="function">
    <text evidence="5">Member of a network of 50S ribosomal subunit biogenesis factors which assembles along the 30S-50S interface, preventing incorrect 23S rRNA structures from forming. Promotes peptidyl transferase center (PTC) maturation.</text>
</comment>